<evidence type="ECO:0000256" key="2">
    <source>
        <dbReference type="ARBA" id="ARBA00022840"/>
    </source>
</evidence>
<dbReference type="Pfam" id="PF00005">
    <property type="entry name" value="ABC_tran"/>
    <property type="match status" value="1"/>
</dbReference>
<sequence>MAQYVYTMHRVGKVVPPKRHILKNISLSFFPGAKIGVLGLNGSGKSTLLRIMAGLDTEIEGEARPQLGIKIGYLPQEPKLNLEQTVRESVEEAVGEVKRALTRLDEVYALYADPDADFDKLAKEQGELEAIIQSHDGHNLDNQLERAADALRLPPWDAKIANLSGGERRRVAICRLLLEKPDMLLLDEPTTWMQNLWPGWSASCMTTKAL</sequence>
<dbReference type="Gene3D" id="3.40.50.300">
    <property type="entry name" value="P-loop containing nucleotide triphosphate hydrolases"/>
    <property type="match status" value="1"/>
</dbReference>
<protein>
    <recommendedName>
        <fullName evidence="3">ABC transporter domain-containing protein</fullName>
    </recommendedName>
</protein>
<dbReference type="GO" id="GO:0005524">
    <property type="term" value="F:ATP binding"/>
    <property type="evidence" value="ECO:0007669"/>
    <property type="project" value="UniProtKB-KW"/>
</dbReference>
<dbReference type="InterPro" id="IPR017871">
    <property type="entry name" value="ABC_transporter-like_CS"/>
</dbReference>
<dbReference type="KEGG" id="ypa:YPA_4038"/>
<dbReference type="SUPFAM" id="SSF52540">
    <property type="entry name" value="P-loop containing nucleoside triphosphate hydrolases"/>
    <property type="match status" value="1"/>
</dbReference>
<organism evidence="4 5">
    <name type="scientific">Yersinia pestis bv. Antiqua (strain Antiqua)</name>
    <dbReference type="NCBI Taxonomy" id="360102"/>
    <lineage>
        <taxon>Bacteria</taxon>
        <taxon>Pseudomonadati</taxon>
        <taxon>Pseudomonadota</taxon>
        <taxon>Gammaproteobacteria</taxon>
        <taxon>Enterobacterales</taxon>
        <taxon>Yersiniaceae</taxon>
        <taxon>Yersinia</taxon>
    </lineage>
</organism>
<dbReference type="Proteomes" id="UP000001971">
    <property type="component" value="Chromosome"/>
</dbReference>
<dbReference type="InterPro" id="IPR027417">
    <property type="entry name" value="P-loop_NTPase"/>
</dbReference>
<dbReference type="EMBL" id="CP000308">
    <property type="protein sequence ID" value="ABG15999.1"/>
    <property type="molecule type" value="Genomic_DNA"/>
</dbReference>
<keyword evidence="1" id="KW-0547">Nucleotide-binding</keyword>
<dbReference type="PANTHER" id="PTHR43858">
    <property type="entry name" value="ENERGY-DEPENDENT TRANSLATIONAL THROTTLE PROTEIN ETTA"/>
    <property type="match status" value="1"/>
</dbReference>
<dbReference type="InterPro" id="IPR022374">
    <property type="entry name" value="EttA"/>
</dbReference>
<gene>
    <name evidence="4" type="ordered locus">YPA_4038</name>
</gene>
<dbReference type="PROSITE" id="PS00211">
    <property type="entry name" value="ABC_TRANSPORTER_1"/>
    <property type="match status" value="1"/>
</dbReference>
<evidence type="ECO:0000313" key="4">
    <source>
        <dbReference type="EMBL" id="ABG15999.1"/>
    </source>
</evidence>
<evidence type="ECO:0000259" key="3">
    <source>
        <dbReference type="Pfam" id="PF00005"/>
    </source>
</evidence>
<dbReference type="GO" id="GO:0045900">
    <property type="term" value="P:negative regulation of translational elongation"/>
    <property type="evidence" value="ECO:0007669"/>
    <property type="project" value="InterPro"/>
</dbReference>
<evidence type="ECO:0000256" key="1">
    <source>
        <dbReference type="ARBA" id="ARBA00022741"/>
    </source>
</evidence>
<dbReference type="PANTHER" id="PTHR43858:SF1">
    <property type="entry name" value="ABC TRANSPORTER-RELATED PROTEIN"/>
    <property type="match status" value="1"/>
</dbReference>
<reference evidence="4 5" key="1">
    <citation type="journal article" date="2006" name="J. Bacteriol.">
        <title>Complete genome sequence of Yersinia pestis strains Antiqua and Nepal516: evidence of gene reduction in an emerging pathogen.</title>
        <authorList>
            <person name="Chain P.S."/>
            <person name="Hu P."/>
            <person name="Malfatti S.A."/>
            <person name="Radnedge L."/>
            <person name="Larimer F."/>
            <person name="Vergez L.M."/>
            <person name="Worsham P."/>
            <person name="Chu M.C."/>
            <person name="Andersen G.L."/>
        </authorList>
    </citation>
    <scope>NUCLEOTIDE SEQUENCE [LARGE SCALE GENOMIC DNA]</scope>
    <source>
        <strain evidence="4 5">Antiqua</strain>
    </source>
</reference>
<name>A0A0E1NX45_YERPA</name>
<feature type="domain" description="ABC transporter" evidence="3">
    <location>
        <begin position="22"/>
        <end position="191"/>
    </location>
</feature>
<dbReference type="GO" id="GO:0016887">
    <property type="term" value="F:ATP hydrolysis activity"/>
    <property type="evidence" value="ECO:0007669"/>
    <property type="project" value="InterPro"/>
</dbReference>
<keyword evidence="2" id="KW-0067">ATP-binding</keyword>
<evidence type="ECO:0000313" key="5">
    <source>
        <dbReference type="Proteomes" id="UP000001971"/>
    </source>
</evidence>
<proteinExistence type="predicted"/>
<dbReference type="AlphaFoldDB" id="A0A0E1NX45"/>
<accession>A0A0E1NX45</accession>
<dbReference type="InterPro" id="IPR003439">
    <property type="entry name" value="ABC_transporter-like_ATP-bd"/>
</dbReference>
<dbReference type="HOGENOM" id="CLU_1425282_0_0_6"/>
<dbReference type="PATRIC" id="fig|360102.15.peg.2447"/>